<reference evidence="5" key="2">
    <citation type="submission" date="2020-09" db="EMBL/GenBank/DDBJ databases">
        <authorList>
            <person name="Sun Q."/>
            <person name="Ohkuma M."/>
        </authorList>
    </citation>
    <scope>NUCLEOTIDE SEQUENCE</scope>
    <source>
        <strain evidence="5">JCM 3346</strain>
    </source>
</reference>
<evidence type="ECO:0000256" key="1">
    <source>
        <dbReference type="ARBA" id="ARBA00009503"/>
    </source>
</evidence>
<dbReference type="EMBL" id="BMRJ01000001">
    <property type="protein sequence ID" value="GGR16548.1"/>
    <property type="molecule type" value="Genomic_DNA"/>
</dbReference>
<evidence type="ECO:0000259" key="4">
    <source>
        <dbReference type="PROSITE" id="PS50972"/>
    </source>
</evidence>
<keyword evidence="2" id="KW-0289">Folate biosynthesis</keyword>
<dbReference type="PANTHER" id="PTHR20941">
    <property type="entry name" value="FOLATE SYNTHESIS PROTEINS"/>
    <property type="match status" value="1"/>
</dbReference>
<dbReference type="InterPro" id="IPR000489">
    <property type="entry name" value="Pterin-binding_dom"/>
</dbReference>
<evidence type="ECO:0000256" key="3">
    <source>
        <dbReference type="SAM" id="MobiDB-lite"/>
    </source>
</evidence>
<comment type="cofactor">
    <cofactor evidence="2">
        <name>Mg(2+)</name>
        <dbReference type="ChEBI" id="CHEBI:18420"/>
    </cofactor>
</comment>
<protein>
    <recommendedName>
        <fullName evidence="2">Dihydropteroate synthase</fullName>
        <shortName evidence="2">DHPS</shortName>
        <ecNumber evidence="2">2.5.1.15</ecNumber>
    </recommendedName>
    <alternativeName>
        <fullName evidence="2">Dihydropteroate pyrophosphorylase</fullName>
    </alternativeName>
</protein>
<evidence type="ECO:0000313" key="5">
    <source>
        <dbReference type="EMBL" id="GGR16548.1"/>
    </source>
</evidence>
<dbReference type="AlphaFoldDB" id="A0A918CDC0"/>
<sequence length="332" mass="35719">MRASPTPDRDGGAPVPGYDSGMAAPSTRPFGWVEPQYRHPVRRIAGRDVDYRREIQIMAVVNRTPDSFYDRGATFGLDAAVEAGRRAIAAGAAWIDIGGAKFGPGPAIPVAEEIDRVVPVVEALRDDGAALSVDTFHGEVAWAAIAAGAHVINDTTGIHDPALAEAVAASDATLVITHSRAEPRQWFPKPEYADVVDEVRAFLEQRVALAVSLGVPEERIVLDPGHDLNKNTRHTLELTRRFGEFTELGFPLVAAVSNKDFIGESLDRPRDGRLAGSIAAAVFCAAQGARILRMHNVAESVDAARMVEAILGWREPAYLKHNLVDGPNEEAS</sequence>
<dbReference type="Gene3D" id="3.20.20.20">
    <property type="entry name" value="Dihydropteroate synthase-like"/>
    <property type="match status" value="1"/>
</dbReference>
<evidence type="ECO:0000256" key="2">
    <source>
        <dbReference type="RuleBase" id="RU361205"/>
    </source>
</evidence>
<dbReference type="Pfam" id="PF00809">
    <property type="entry name" value="Pterin_bind"/>
    <property type="match status" value="1"/>
</dbReference>
<feature type="region of interest" description="Disordered" evidence="3">
    <location>
        <begin position="1"/>
        <end position="22"/>
    </location>
</feature>
<dbReference type="GO" id="GO:0005829">
    <property type="term" value="C:cytosol"/>
    <property type="evidence" value="ECO:0007669"/>
    <property type="project" value="TreeGrafter"/>
</dbReference>
<accession>A0A918CDC0</accession>
<dbReference type="PROSITE" id="PS00792">
    <property type="entry name" value="DHPS_1"/>
    <property type="match status" value="1"/>
</dbReference>
<proteinExistence type="inferred from homology"/>
<keyword evidence="2" id="KW-0460">Magnesium</keyword>
<evidence type="ECO:0000313" key="6">
    <source>
        <dbReference type="Proteomes" id="UP000610303"/>
    </source>
</evidence>
<dbReference type="NCBIfam" id="TIGR01496">
    <property type="entry name" value="DHPS"/>
    <property type="match status" value="1"/>
</dbReference>
<organism evidence="5 6">
    <name type="scientific">Agromyces mediolanus</name>
    <name type="common">Corynebacterium mediolanum</name>
    <dbReference type="NCBI Taxonomy" id="41986"/>
    <lineage>
        <taxon>Bacteria</taxon>
        <taxon>Bacillati</taxon>
        <taxon>Actinomycetota</taxon>
        <taxon>Actinomycetes</taxon>
        <taxon>Micrococcales</taxon>
        <taxon>Microbacteriaceae</taxon>
        <taxon>Agromyces</taxon>
    </lineage>
</organism>
<dbReference type="PROSITE" id="PS50972">
    <property type="entry name" value="PTERIN_BINDING"/>
    <property type="match status" value="1"/>
</dbReference>
<dbReference type="InterPro" id="IPR011005">
    <property type="entry name" value="Dihydropteroate_synth-like_sf"/>
</dbReference>
<dbReference type="Proteomes" id="UP000610303">
    <property type="component" value="Unassembled WGS sequence"/>
</dbReference>
<reference evidence="5" key="1">
    <citation type="journal article" date="2014" name="Int. J. Syst. Evol. Microbiol.">
        <title>Complete genome sequence of Corynebacterium casei LMG S-19264T (=DSM 44701T), isolated from a smear-ripened cheese.</title>
        <authorList>
            <consortium name="US DOE Joint Genome Institute (JGI-PGF)"/>
            <person name="Walter F."/>
            <person name="Albersmeier A."/>
            <person name="Kalinowski J."/>
            <person name="Ruckert C."/>
        </authorList>
    </citation>
    <scope>NUCLEOTIDE SEQUENCE</scope>
    <source>
        <strain evidence="5">JCM 3346</strain>
    </source>
</reference>
<comment type="function">
    <text evidence="2">Catalyzes the condensation of para-aminobenzoate (pABA) with 6-hydroxymethyl-7,8-dihydropterin diphosphate (DHPt-PP) to form 7,8-dihydropteroate (H2Pte), the immediate precursor of folate derivatives.</text>
</comment>
<dbReference type="SUPFAM" id="SSF51717">
    <property type="entry name" value="Dihydropteroate synthetase-like"/>
    <property type="match status" value="1"/>
</dbReference>
<feature type="domain" description="Pterin-binding" evidence="4">
    <location>
        <begin position="55"/>
        <end position="305"/>
    </location>
</feature>
<dbReference type="GO" id="GO:0004156">
    <property type="term" value="F:dihydropteroate synthase activity"/>
    <property type="evidence" value="ECO:0007669"/>
    <property type="project" value="UniProtKB-EC"/>
</dbReference>
<dbReference type="InterPro" id="IPR045031">
    <property type="entry name" value="DHP_synth-like"/>
</dbReference>
<comment type="similarity">
    <text evidence="1 2">Belongs to the DHPS family.</text>
</comment>
<gene>
    <name evidence="5" type="ORF">GCM10010196_06610</name>
</gene>
<dbReference type="InterPro" id="IPR006390">
    <property type="entry name" value="DHP_synth_dom"/>
</dbReference>
<keyword evidence="6" id="KW-1185">Reference proteome</keyword>
<name>A0A918CDC0_AGRME</name>
<dbReference type="PANTHER" id="PTHR20941:SF8">
    <property type="entry name" value="INACTIVE DIHYDROPTEROATE SYNTHASE 2"/>
    <property type="match status" value="1"/>
</dbReference>
<dbReference type="GO" id="GO:0046872">
    <property type="term" value="F:metal ion binding"/>
    <property type="evidence" value="ECO:0007669"/>
    <property type="project" value="UniProtKB-KW"/>
</dbReference>
<comment type="caution">
    <text evidence="5">The sequence shown here is derived from an EMBL/GenBank/DDBJ whole genome shotgun (WGS) entry which is preliminary data.</text>
</comment>
<keyword evidence="2" id="KW-0479">Metal-binding</keyword>
<comment type="pathway">
    <text evidence="2">Cofactor biosynthesis; tetrahydrofolate biosynthesis; 7,8-dihydrofolate from 2-amino-4-hydroxy-6-hydroxymethyl-7,8-dihydropteridine diphosphate and 4-aminobenzoate: step 1/2.</text>
</comment>
<dbReference type="EC" id="2.5.1.15" evidence="2"/>
<keyword evidence="2" id="KW-0808">Transferase</keyword>
<dbReference type="GO" id="GO:0046656">
    <property type="term" value="P:folic acid biosynthetic process"/>
    <property type="evidence" value="ECO:0007669"/>
    <property type="project" value="UniProtKB-KW"/>
</dbReference>